<gene>
    <name evidence="2" type="ORF">DXC93_13590</name>
</gene>
<evidence type="ECO:0000256" key="1">
    <source>
        <dbReference type="SAM" id="Phobius"/>
    </source>
</evidence>
<evidence type="ECO:0000313" key="3">
    <source>
        <dbReference type="Proteomes" id="UP000261324"/>
    </source>
</evidence>
<organism evidence="2 3">
    <name type="scientific">Dorea formicigenerans</name>
    <dbReference type="NCBI Taxonomy" id="39486"/>
    <lineage>
        <taxon>Bacteria</taxon>
        <taxon>Bacillati</taxon>
        <taxon>Bacillota</taxon>
        <taxon>Clostridia</taxon>
        <taxon>Lachnospirales</taxon>
        <taxon>Lachnospiraceae</taxon>
        <taxon>Dorea</taxon>
    </lineage>
</organism>
<accession>A0A3E4PJL9</accession>
<dbReference type="InterPro" id="IPR036890">
    <property type="entry name" value="HATPase_C_sf"/>
</dbReference>
<protein>
    <submittedName>
        <fullName evidence="2">Uncharacterized protein</fullName>
    </submittedName>
</protein>
<keyword evidence="1" id="KW-0472">Membrane</keyword>
<reference evidence="2 3" key="1">
    <citation type="submission" date="2018-08" db="EMBL/GenBank/DDBJ databases">
        <title>A genome reference for cultivated species of the human gut microbiota.</title>
        <authorList>
            <person name="Zou Y."/>
            <person name="Xue W."/>
            <person name="Luo G."/>
        </authorList>
    </citation>
    <scope>NUCLEOTIDE SEQUENCE [LARGE SCALE GENOMIC DNA]</scope>
    <source>
        <strain evidence="2 3">TF09-3</strain>
    </source>
</reference>
<feature type="transmembrane region" description="Helical" evidence="1">
    <location>
        <begin position="7"/>
        <end position="23"/>
    </location>
</feature>
<keyword evidence="1" id="KW-0812">Transmembrane</keyword>
<feature type="transmembrane region" description="Helical" evidence="1">
    <location>
        <begin position="88"/>
        <end position="105"/>
    </location>
</feature>
<dbReference type="Proteomes" id="UP000261324">
    <property type="component" value="Unassembled WGS sequence"/>
</dbReference>
<sequence>MQDKRFYLYLFLHAGIVTLWVILDRIHKGIANDGVINLLSIAVLLCYFNLLYLHVMTSRREATISECGWNLLSVSFIAALMYDGFSTLYTGAFLVFALIIGIMLVRTDTSRGKMVRLLFGIASIILSFFNFQILPAITMLIGMFVGIFLDYKYINLKQVNILPIAQRKARYVLVFMIPLLTIVLYCFDLSTLQVNVFFQLIMLLFEAFAVIHLGDMEARYNELTKYYELTNYIASEREDFSMLLHNDVLQDIGGAKNLLSLRSPAIDETKRILSDLELRIRNMMNFYSSNIFSGYASWEHIEYMLDAIKKLYPKKNIFIDFTIDSEARIALKKDNSLEQTMQIIKELVNNVYKHAAATFIHLEIALNEESKLVITCQNDGAKPNDIENILSSKGGMLFLTVLINGNGGNIQYLEKDGILTATAVLGRKNEDITI</sequence>
<comment type="caution">
    <text evidence="2">The sequence shown here is derived from an EMBL/GenBank/DDBJ whole genome shotgun (WGS) entry which is preliminary data.</text>
</comment>
<evidence type="ECO:0000313" key="2">
    <source>
        <dbReference type="EMBL" id="RGK80159.1"/>
    </source>
</evidence>
<feature type="transmembrane region" description="Helical" evidence="1">
    <location>
        <begin position="117"/>
        <end position="149"/>
    </location>
</feature>
<proteinExistence type="predicted"/>
<feature type="transmembrane region" description="Helical" evidence="1">
    <location>
        <begin position="35"/>
        <end position="55"/>
    </location>
</feature>
<dbReference type="Gene3D" id="3.30.565.10">
    <property type="entry name" value="Histidine kinase-like ATPase, C-terminal domain"/>
    <property type="match status" value="1"/>
</dbReference>
<dbReference type="AlphaFoldDB" id="A0A3E4PJL9"/>
<name>A0A3E4PJL9_9FIRM</name>
<feature type="transmembrane region" description="Helical" evidence="1">
    <location>
        <begin position="169"/>
        <end position="187"/>
    </location>
</feature>
<dbReference type="RefSeq" id="WP_117660613.1">
    <property type="nucleotide sequence ID" value="NZ_QSRA01000022.1"/>
</dbReference>
<dbReference type="EMBL" id="QSRA01000022">
    <property type="protein sequence ID" value="RGK80159.1"/>
    <property type="molecule type" value="Genomic_DNA"/>
</dbReference>
<keyword evidence="1" id="KW-1133">Transmembrane helix</keyword>